<accession>A0A8H6HXZ1</accession>
<gene>
    <name evidence="2" type="ORF">DFP72DRAFT_1121622</name>
</gene>
<keyword evidence="3" id="KW-1185">Reference proteome</keyword>
<reference evidence="2 3" key="1">
    <citation type="submission" date="2020-07" db="EMBL/GenBank/DDBJ databases">
        <title>Comparative genomics of pyrophilous fungi reveals a link between fire events and developmental genes.</title>
        <authorList>
            <consortium name="DOE Joint Genome Institute"/>
            <person name="Steindorff A.S."/>
            <person name="Carver A."/>
            <person name="Calhoun S."/>
            <person name="Stillman K."/>
            <person name="Liu H."/>
            <person name="Lipzen A."/>
            <person name="Pangilinan J."/>
            <person name="Labutti K."/>
            <person name="Bruns T.D."/>
            <person name="Grigoriev I.V."/>
        </authorList>
    </citation>
    <scope>NUCLEOTIDE SEQUENCE [LARGE SCALE GENOMIC DNA]</scope>
    <source>
        <strain evidence="2 3">CBS 144469</strain>
    </source>
</reference>
<feature type="region of interest" description="Disordered" evidence="1">
    <location>
        <begin position="1"/>
        <end position="51"/>
    </location>
</feature>
<protein>
    <submittedName>
        <fullName evidence="2">Uncharacterized protein</fullName>
    </submittedName>
</protein>
<name>A0A8H6HXZ1_9AGAR</name>
<evidence type="ECO:0000313" key="2">
    <source>
        <dbReference type="EMBL" id="KAF6755280.1"/>
    </source>
</evidence>
<dbReference type="Proteomes" id="UP000521943">
    <property type="component" value="Unassembled WGS sequence"/>
</dbReference>
<feature type="region of interest" description="Disordered" evidence="1">
    <location>
        <begin position="93"/>
        <end position="130"/>
    </location>
</feature>
<dbReference type="EMBL" id="JACGCI010000030">
    <property type="protein sequence ID" value="KAF6755280.1"/>
    <property type="molecule type" value="Genomic_DNA"/>
</dbReference>
<evidence type="ECO:0000256" key="1">
    <source>
        <dbReference type="SAM" id="MobiDB-lite"/>
    </source>
</evidence>
<comment type="caution">
    <text evidence="2">The sequence shown here is derived from an EMBL/GenBank/DDBJ whole genome shotgun (WGS) entry which is preliminary data.</text>
</comment>
<organism evidence="2 3">
    <name type="scientific">Ephemerocybe angulata</name>
    <dbReference type="NCBI Taxonomy" id="980116"/>
    <lineage>
        <taxon>Eukaryota</taxon>
        <taxon>Fungi</taxon>
        <taxon>Dikarya</taxon>
        <taxon>Basidiomycota</taxon>
        <taxon>Agaricomycotina</taxon>
        <taxon>Agaricomycetes</taxon>
        <taxon>Agaricomycetidae</taxon>
        <taxon>Agaricales</taxon>
        <taxon>Agaricineae</taxon>
        <taxon>Psathyrellaceae</taxon>
        <taxon>Ephemerocybe</taxon>
    </lineage>
</organism>
<feature type="compositionally biased region" description="Basic and acidic residues" evidence="1">
    <location>
        <begin position="42"/>
        <end position="51"/>
    </location>
</feature>
<proteinExistence type="predicted"/>
<sequence length="321" mass="35714">MRPPWCAQPSPVASESHPRKHTPIQAFEQVPQGTTVTSENTRPIEDKKAQEQERNFYPAMMEPRVEGEKGDIAGVRRGRRRCLWVQGAAPTKVAAQTKDSGPGTAGCGCSARGRGTKNSEPIAEEGIGPAEGEMRQRQNLGCALVHHGGSLDHAVIPNLTIHVGERRFEAEVQSEHYLKVSLKRSGRNVVMIVYAEIEEGHEAGYTRLRISEVVGVILVDVDVAKAARTRASLRHAVVDRKVIVVVDGRCRVFVERFFNQGRRSVEIPSCRPRALRAAYNQRFRTAEYGAAYYQVRPYPKLFVSDEKPRQIAVEVVNIRSA</sequence>
<feature type="compositionally biased region" description="Polar residues" evidence="1">
    <location>
        <begin position="31"/>
        <end position="41"/>
    </location>
</feature>
<feature type="compositionally biased region" description="Low complexity" evidence="1">
    <location>
        <begin position="120"/>
        <end position="130"/>
    </location>
</feature>
<evidence type="ECO:0000313" key="3">
    <source>
        <dbReference type="Proteomes" id="UP000521943"/>
    </source>
</evidence>
<dbReference type="AlphaFoldDB" id="A0A8H6HXZ1"/>